<dbReference type="InterPro" id="IPR006680">
    <property type="entry name" value="Amidohydro-rel"/>
</dbReference>
<dbReference type="GO" id="GO:0046872">
    <property type="term" value="F:metal ion binding"/>
    <property type="evidence" value="ECO:0007669"/>
    <property type="project" value="UniProtKB-KW"/>
</dbReference>
<feature type="domain" description="Amidohydrolase-related" evidence="4">
    <location>
        <begin position="51"/>
        <end position="391"/>
    </location>
</feature>
<dbReference type="Pfam" id="PF01979">
    <property type="entry name" value="Amidohydro_1"/>
    <property type="match status" value="1"/>
</dbReference>
<reference evidence="6" key="1">
    <citation type="submission" date="2016-11" db="EMBL/GenBank/DDBJ databases">
        <authorList>
            <person name="Varghese N."/>
            <person name="Submissions S."/>
        </authorList>
    </citation>
    <scope>NUCLEOTIDE SEQUENCE [LARGE SCALE GENOMIC DNA]</scope>
    <source>
        <strain evidence="6">UWOS</strain>
    </source>
</reference>
<dbReference type="PANTHER" id="PTHR43794:SF11">
    <property type="entry name" value="AMIDOHYDROLASE-RELATED DOMAIN-CONTAINING PROTEIN"/>
    <property type="match status" value="1"/>
</dbReference>
<evidence type="ECO:0000313" key="6">
    <source>
        <dbReference type="Proteomes" id="UP000184275"/>
    </source>
</evidence>
<keyword evidence="1" id="KW-0479">Metal-binding</keyword>
<accession>A0A1M6QVM9</accession>
<dbReference type="SUPFAM" id="SSF51338">
    <property type="entry name" value="Composite domain of metallo-dependent hydrolases"/>
    <property type="match status" value="1"/>
</dbReference>
<dbReference type="InterPro" id="IPR032466">
    <property type="entry name" value="Metal_Hydrolase"/>
</dbReference>
<keyword evidence="2" id="KW-0378">Hydrolase</keyword>
<dbReference type="Proteomes" id="UP000184275">
    <property type="component" value="Unassembled WGS sequence"/>
</dbReference>
<evidence type="ECO:0000313" key="5">
    <source>
        <dbReference type="EMBL" id="SHK24319.1"/>
    </source>
</evidence>
<evidence type="ECO:0000256" key="2">
    <source>
        <dbReference type="ARBA" id="ARBA00022801"/>
    </source>
</evidence>
<dbReference type="GO" id="GO:0019239">
    <property type="term" value="F:deaminase activity"/>
    <property type="evidence" value="ECO:0007669"/>
    <property type="project" value="UniProtKB-ARBA"/>
</dbReference>
<keyword evidence="3" id="KW-0862">Zinc</keyword>
<dbReference type="InterPro" id="IPR050287">
    <property type="entry name" value="MTA/SAH_deaminase"/>
</dbReference>
<organism evidence="5 6">
    <name type="scientific">Fibrobacter intestinalis</name>
    <dbReference type="NCBI Taxonomy" id="28122"/>
    <lineage>
        <taxon>Bacteria</taxon>
        <taxon>Pseudomonadati</taxon>
        <taxon>Fibrobacterota</taxon>
        <taxon>Fibrobacteria</taxon>
        <taxon>Fibrobacterales</taxon>
        <taxon>Fibrobacteraceae</taxon>
        <taxon>Fibrobacter</taxon>
    </lineage>
</organism>
<evidence type="ECO:0000256" key="1">
    <source>
        <dbReference type="ARBA" id="ARBA00022723"/>
    </source>
</evidence>
<dbReference type="AlphaFoldDB" id="A0A1M6QVM9"/>
<dbReference type="CDD" id="cd01298">
    <property type="entry name" value="ATZ_TRZ_like"/>
    <property type="match status" value="1"/>
</dbReference>
<dbReference type="InterPro" id="IPR011059">
    <property type="entry name" value="Metal-dep_hydrolase_composite"/>
</dbReference>
<evidence type="ECO:0000259" key="4">
    <source>
        <dbReference type="Pfam" id="PF01979"/>
    </source>
</evidence>
<protein>
    <submittedName>
        <fullName evidence="5">5-methylthioadenosine/S-adenosylhomocysteine deaminase</fullName>
    </submittedName>
</protein>
<dbReference type="EMBL" id="FRAW01000003">
    <property type="protein sequence ID" value="SHK24319.1"/>
    <property type="molecule type" value="Genomic_DNA"/>
</dbReference>
<dbReference type="RefSeq" id="WP_073302304.1">
    <property type="nucleotide sequence ID" value="NZ_FRAW01000003.1"/>
</dbReference>
<gene>
    <name evidence="5" type="ORF">SAMN05720469_10319</name>
</gene>
<dbReference type="Gene3D" id="2.30.40.10">
    <property type="entry name" value="Urease, subunit C, domain 1"/>
    <property type="match status" value="1"/>
</dbReference>
<dbReference type="SUPFAM" id="SSF51556">
    <property type="entry name" value="Metallo-dependent hydrolases"/>
    <property type="match status" value="1"/>
</dbReference>
<sequence length="416" mass="46221">MNQILIRSVLLDNRFSDVLIEGNVFKAIAPAGTLRTTEPDAMEIDGSHRAIVPAFYNTHTHAAMTFCRGLSDDVPLQVWLEKYIWPREARLSAEDVYVASRFAILEMIRSGTVFFADMYWHRTETARAAREMGVRACIGVTFADVLKKDSDENFRFIEENISAYSDRIRLAVAPHAIYTNSAESLKRCAEYSERFHLPLHIHVAETVGEENRSVTPTNGLSPVEYLDSLGLISERTVAAHLVHVSEKDLQILAARRVTCAHNPCSNMKLSSGTFQMKRFLEHGIRVALGTDGAASNNNLDMREEMKFASLLAKMTSGDPTVLSATDTLKMATRNGAETFGLNAGVIAEGKLADALLLDLDVPCFATGDVVSNWVYAANSSVIDTVICDGKLLMRYREIPGSEEIERDFRNRFSSRS</sequence>
<dbReference type="FunFam" id="3.20.20.140:FF:000014">
    <property type="entry name" value="5-methylthioadenosine/S-adenosylhomocysteine deaminase"/>
    <property type="match status" value="1"/>
</dbReference>
<dbReference type="GO" id="GO:0016814">
    <property type="term" value="F:hydrolase activity, acting on carbon-nitrogen (but not peptide) bonds, in cyclic amidines"/>
    <property type="evidence" value="ECO:0007669"/>
    <property type="project" value="UniProtKB-ARBA"/>
</dbReference>
<proteinExistence type="predicted"/>
<name>A0A1M6QVM9_9BACT</name>
<keyword evidence="6" id="KW-1185">Reference proteome</keyword>
<dbReference type="PANTHER" id="PTHR43794">
    <property type="entry name" value="AMINOHYDROLASE SSNA-RELATED"/>
    <property type="match status" value="1"/>
</dbReference>
<dbReference type="Gene3D" id="3.20.20.140">
    <property type="entry name" value="Metal-dependent hydrolases"/>
    <property type="match status" value="1"/>
</dbReference>
<evidence type="ECO:0000256" key="3">
    <source>
        <dbReference type="ARBA" id="ARBA00022833"/>
    </source>
</evidence>